<evidence type="ECO:0000313" key="2">
    <source>
        <dbReference type="Proteomes" id="UP001141806"/>
    </source>
</evidence>
<evidence type="ECO:0000313" key="1">
    <source>
        <dbReference type="EMBL" id="KAJ4951739.1"/>
    </source>
</evidence>
<keyword evidence="2" id="KW-1185">Reference proteome</keyword>
<gene>
    <name evidence="1" type="ORF">NE237_028571</name>
</gene>
<protein>
    <submittedName>
        <fullName evidence="1">Uncharacterized protein</fullName>
    </submittedName>
</protein>
<dbReference type="Proteomes" id="UP001141806">
    <property type="component" value="Unassembled WGS sequence"/>
</dbReference>
<dbReference type="EMBL" id="JAMYWD010000012">
    <property type="protein sequence ID" value="KAJ4951739.1"/>
    <property type="molecule type" value="Genomic_DNA"/>
</dbReference>
<accession>A0A9Q0JSZ5</accession>
<name>A0A9Q0JSZ5_9MAGN</name>
<reference evidence="1" key="1">
    <citation type="journal article" date="2023" name="Plant J.">
        <title>The genome of the king protea, Protea cynaroides.</title>
        <authorList>
            <person name="Chang J."/>
            <person name="Duong T.A."/>
            <person name="Schoeman C."/>
            <person name="Ma X."/>
            <person name="Roodt D."/>
            <person name="Barker N."/>
            <person name="Li Z."/>
            <person name="Van de Peer Y."/>
            <person name="Mizrachi E."/>
        </authorList>
    </citation>
    <scope>NUCLEOTIDE SEQUENCE</scope>
    <source>
        <tissue evidence="1">Young leaves</tissue>
    </source>
</reference>
<organism evidence="1 2">
    <name type="scientific">Protea cynaroides</name>
    <dbReference type="NCBI Taxonomy" id="273540"/>
    <lineage>
        <taxon>Eukaryota</taxon>
        <taxon>Viridiplantae</taxon>
        <taxon>Streptophyta</taxon>
        <taxon>Embryophyta</taxon>
        <taxon>Tracheophyta</taxon>
        <taxon>Spermatophyta</taxon>
        <taxon>Magnoliopsida</taxon>
        <taxon>Proteales</taxon>
        <taxon>Proteaceae</taxon>
        <taxon>Protea</taxon>
    </lineage>
</organism>
<comment type="caution">
    <text evidence="1">The sequence shown here is derived from an EMBL/GenBank/DDBJ whole genome shotgun (WGS) entry which is preliminary data.</text>
</comment>
<dbReference type="AlphaFoldDB" id="A0A9Q0JSZ5"/>
<proteinExistence type="predicted"/>
<sequence length="99" mass="11735">MALLRQMFGPSAEKVFRIDMLFRRSSKKWLRIDQLIQKGRRVQSICGEIYEYLFIKDFLSRENSQSIQDFQTQMVDEANKANIIFTLCHCQVLLDISQL</sequence>